<feature type="transmembrane region" description="Helical" evidence="1">
    <location>
        <begin position="40"/>
        <end position="59"/>
    </location>
</feature>
<feature type="transmembrane region" description="Helical" evidence="1">
    <location>
        <begin position="156"/>
        <end position="177"/>
    </location>
</feature>
<feature type="transmembrane region" description="Helical" evidence="1">
    <location>
        <begin position="223"/>
        <end position="241"/>
    </location>
</feature>
<feature type="transmembrane region" description="Helical" evidence="1">
    <location>
        <begin position="125"/>
        <end position="144"/>
    </location>
</feature>
<feature type="transmembrane region" description="Helical" evidence="1">
    <location>
        <begin position="183"/>
        <end position="203"/>
    </location>
</feature>
<feature type="transmembrane region" description="Helical" evidence="1">
    <location>
        <begin position="71"/>
        <end position="89"/>
    </location>
</feature>
<protein>
    <submittedName>
        <fullName evidence="2">Uncharacterized protein</fullName>
    </submittedName>
</protein>
<keyword evidence="1" id="KW-0472">Membrane</keyword>
<keyword evidence="1" id="KW-0812">Transmembrane</keyword>
<dbReference type="AlphaFoldDB" id="A0A146MJ25"/>
<accession>A0A146MJ25</accession>
<organism evidence="2">
    <name type="scientific">Schistosoma mansoni</name>
    <name type="common">Blood fluke</name>
    <dbReference type="NCBI Taxonomy" id="6183"/>
    <lineage>
        <taxon>Eukaryota</taxon>
        <taxon>Metazoa</taxon>
        <taxon>Spiralia</taxon>
        <taxon>Lophotrochozoa</taxon>
        <taxon>Platyhelminthes</taxon>
        <taxon>Trematoda</taxon>
        <taxon>Digenea</taxon>
        <taxon>Strigeidida</taxon>
        <taxon>Schistosomatoidea</taxon>
        <taxon>Schistosomatidae</taxon>
        <taxon>Schistosoma</taxon>
    </lineage>
</organism>
<dbReference type="EMBL" id="GDQY01000204">
    <property type="protein sequence ID" value="JAQ18650.1"/>
    <property type="molecule type" value="Transcribed_RNA"/>
</dbReference>
<proteinExistence type="predicted"/>
<reference evidence="2" key="1">
    <citation type="journal article" date="2015" name="PLoS Negl. Trop. Dis.">
        <title>Schistosoma mansoni Egg, Adult Male and Female Comparative Gene Expression Analysis and Identification of Novel Genes by RNA-Seq.</title>
        <authorList>
            <person name="Anderson L."/>
            <person name="Amaral M.S."/>
            <person name="Beckedorff F."/>
            <person name="Silva L.F."/>
            <person name="Dazzani B."/>
            <person name="Oliveira K.C."/>
            <person name="Almeida G.T."/>
            <person name="Gomes M.R."/>
            <person name="Pires D.S."/>
            <person name="Setubal J.C."/>
            <person name="DeMarco R."/>
            <person name="Verjovski-Almeida S."/>
        </authorList>
    </citation>
    <scope>NUCLEOTIDE SEQUENCE</scope>
    <source>
        <strain evidence="2">BH</strain>
    </source>
</reference>
<evidence type="ECO:0000313" key="2">
    <source>
        <dbReference type="EMBL" id="JAQ18650.1"/>
    </source>
</evidence>
<keyword evidence="1" id="KW-1133">Transmembrane helix</keyword>
<name>A0A146MJ25_SCHMA</name>
<feature type="transmembrane region" description="Helical" evidence="1">
    <location>
        <begin position="101"/>
        <end position="119"/>
    </location>
</feature>
<evidence type="ECO:0000256" key="1">
    <source>
        <dbReference type="SAM" id="Phobius"/>
    </source>
</evidence>
<gene>
    <name evidence="2" type="ORF">c17331_g1_i1</name>
</gene>
<sequence>MKYPVEKHKKNYLTELNSNQIRIEPNQQVTSGDFYLKADAIIFLQLLIIWGMNLLVILIDEFKKWLQSQNWFVGLCFFLGLFIDLEMGLVPQLQFKFPWNYILLVFSSMILSIPASRPLSGLEILWIPSSWIITLGITLLTLLFGGLKRFDIQRSFYTFFTVIFTLQAVVYIVLIVLNHFSCYNVILIISGFGMLLTIIYELAIATQAIFSGDKRFGFRDDQYFLFGLVLATIIIWMNMIISSEISLICNVFNKTSQCI</sequence>